<keyword evidence="10" id="KW-0315">Glutamine amidotransferase</keyword>
<keyword evidence="9" id="KW-0460">Magnesium</keyword>
<evidence type="ECO:0000259" key="14">
    <source>
        <dbReference type="Pfam" id="PF02769"/>
    </source>
</evidence>
<keyword evidence="7" id="KW-0658">Purine biosynthesis</keyword>
<accession>A0A7J7JVV1</accession>
<keyword evidence="8" id="KW-0067">ATP-binding</keyword>
<comment type="caution">
    <text evidence="16">The sequence shown here is derived from an EMBL/GenBank/DDBJ whole genome shotgun (WGS) entry which is preliminary data.</text>
</comment>
<evidence type="ECO:0000256" key="13">
    <source>
        <dbReference type="SAM" id="SignalP"/>
    </source>
</evidence>
<feature type="domain" description="FGAR-AT PurM N-terminal-like" evidence="15">
    <location>
        <begin position="276"/>
        <end position="429"/>
    </location>
</feature>
<dbReference type="PROSITE" id="PS51273">
    <property type="entry name" value="GATASE_TYPE_1"/>
    <property type="match status" value="1"/>
</dbReference>
<evidence type="ECO:0000256" key="9">
    <source>
        <dbReference type="ARBA" id="ARBA00022842"/>
    </source>
</evidence>
<evidence type="ECO:0000313" key="16">
    <source>
        <dbReference type="EMBL" id="KAF6029985.1"/>
    </source>
</evidence>
<proteinExistence type="inferred from homology"/>
<dbReference type="CDD" id="cd01740">
    <property type="entry name" value="GATase1_FGAR_AT"/>
    <property type="match status" value="1"/>
</dbReference>
<evidence type="ECO:0000256" key="4">
    <source>
        <dbReference type="ARBA" id="ARBA00022598"/>
    </source>
</evidence>
<keyword evidence="13" id="KW-0732">Signal</keyword>
<keyword evidence="6" id="KW-0547">Nucleotide-binding</keyword>
<dbReference type="Proteomes" id="UP000593567">
    <property type="component" value="Unassembled WGS sequence"/>
</dbReference>
<dbReference type="Pfam" id="PF02769">
    <property type="entry name" value="AIRS_C"/>
    <property type="match status" value="2"/>
</dbReference>
<protein>
    <recommendedName>
        <fullName evidence="3">phosphoribosylformylglycinamidine synthase</fullName>
        <ecNumber evidence="3">6.3.5.3</ecNumber>
    </recommendedName>
    <alternativeName>
        <fullName evidence="12">Formylglycinamide ribonucleotide amidotransferase</fullName>
    </alternativeName>
    <alternativeName>
        <fullName evidence="11">Formylglycinamide ribotide amidotransferase</fullName>
    </alternativeName>
</protein>
<dbReference type="SMART" id="SM01211">
    <property type="entry name" value="GATase_5"/>
    <property type="match status" value="1"/>
</dbReference>
<comment type="pathway">
    <text evidence="1">Purine metabolism; IMP biosynthesis via de novo pathway; 5-amino-1-(5-phospho-D-ribosyl)imidazole from N(2)-formyl-N(1)-(5-phospho-D-ribosyl)glycinamide: step 1/2.</text>
</comment>
<evidence type="ECO:0000256" key="7">
    <source>
        <dbReference type="ARBA" id="ARBA00022755"/>
    </source>
</evidence>
<evidence type="ECO:0000256" key="2">
    <source>
        <dbReference type="ARBA" id="ARBA00008608"/>
    </source>
</evidence>
<dbReference type="InterPro" id="IPR036921">
    <property type="entry name" value="PurM-like_N_sf"/>
</dbReference>
<dbReference type="Pfam" id="PF13507">
    <property type="entry name" value="GATase_5"/>
    <property type="match status" value="1"/>
</dbReference>
<dbReference type="Pfam" id="PF22689">
    <property type="entry name" value="FGAR-AT_PurM_N-like"/>
    <property type="match status" value="1"/>
</dbReference>
<dbReference type="Gene3D" id="3.90.650.10">
    <property type="entry name" value="PurM-like C-terminal domain"/>
    <property type="match status" value="2"/>
</dbReference>
<dbReference type="Gene3D" id="3.40.50.880">
    <property type="match status" value="1"/>
</dbReference>
<dbReference type="InterPro" id="IPR055181">
    <property type="entry name" value="FGAR-AT_PurM_N-like"/>
</dbReference>
<dbReference type="PANTHER" id="PTHR10099:SF1">
    <property type="entry name" value="PHOSPHORIBOSYLFORMYLGLYCINAMIDINE SYNTHASE"/>
    <property type="match status" value="1"/>
</dbReference>
<dbReference type="CDD" id="cd02204">
    <property type="entry name" value="PurL_repeat2"/>
    <property type="match status" value="1"/>
</dbReference>
<dbReference type="GO" id="GO:0004642">
    <property type="term" value="F:phosphoribosylformylglycinamidine synthase activity"/>
    <property type="evidence" value="ECO:0007669"/>
    <property type="project" value="UniProtKB-EC"/>
</dbReference>
<evidence type="ECO:0000256" key="12">
    <source>
        <dbReference type="ARBA" id="ARBA00032632"/>
    </source>
</evidence>
<evidence type="ECO:0000256" key="5">
    <source>
        <dbReference type="ARBA" id="ARBA00022723"/>
    </source>
</evidence>
<sequence>MLAVLELYLLMPLAMPLALGAAHRLFKSILIAWEGCDAVVKVGGPVYRIGVGGGAASSIQVQGDNASNLDLGAVQRGDAEMEQKMNRIIRACIESEEGAGNPIRSIHDQGAGGNGNVLKEICEPNGAIIHSDAFELGDPTINVLELWGAEYQESNALLIDSEHKSQLSSIAKREKCQVDFVGEITGTGKVQLTPFGYLKGKQEEQIDGNEQLSPPRKKLCPVFPVDLELEHVLGDMPKKVFNLKRIASVLKPLKLPNNVQVYDALSRVLRLPSVASKRYLTNKVDRSVTGLVAQQQCVGPLHTPLADVAVTALSYWDTKGAATSIGEQPIKTLVSPQCGARMSVGEALTNLSFALITELKDVKCSANWMWPAKLPGEGARMYDACEAMSVVMKQLGIAVDGGKDSLSMAARVNDATVKSPGTVVISTYAACEDITKTITPDFKCPDYIGEVVYVNLSKGQSSRRVGGSALAQVYGQIGDVSADLDDSELFSRCFQTLQTLISKSLITAGHDVSDGGVLTCLLEMAFAGNCGVEVSFLYPGDIDDTADVLSTLFHEELGYILEVKGSHLQEVLSLFQQNNIECQHIGISTASTTECTISLRCGDSDSSGEKVTILKQDMKSLRDLWEQTSFQLELAQCKRECVVQEQSDTKTRLTLPALLSSPRVAVIREEGSNGDREMAAAFYTAGFEVHDVTMTDLLSGSVSLEKFQGVAFVGGFSYADVLGSAKGWAATVLYHESVNLQFKQFRNRSDTFSLGVCNGCQLMTLLGWVGDFQDSAKAEEGCSVFMDHNTSGRYESRFSTVRIDDSPSIMLQGMKGSTLGVWVAHGEGKMNFRSADVYSSLSAKKLLPVKFVNDDNLASVLYPFNPNGSPGGAAAICSTDGRHLAMMPHPERCFMTWQWPWMPQDWRGKVHTSPWLRMFSNAYNWCREISA</sequence>
<keyword evidence="5" id="KW-0479">Metal-binding</keyword>
<evidence type="ECO:0000256" key="1">
    <source>
        <dbReference type="ARBA" id="ARBA00004920"/>
    </source>
</evidence>
<dbReference type="SUPFAM" id="SSF55326">
    <property type="entry name" value="PurM N-terminal domain-like"/>
    <property type="match status" value="1"/>
</dbReference>
<dbReference type="PANTHER" id="PTHR10099">
    <property type="entry name" value="PHOSPHORIBOSYLFORMYLGLYCINAMIDINE SYNTHASE"/>
    <property type="match status" value="1"/>
</dbReference>
<organism evidence="16 17">
    <name type="scientific">Bugula neritina</name>
    <name type="common">Brown bryozoan</name>
    <name type="synonym">Sertularia neritina</name>
    <dbReference type="NCBI Taxonomy" id="10212"/>
    <lineage>
        <taxon>Eukaryota</taxon>
        <taxon>Metazoa</taxon>
        <taxon>Spiralia</taxon>
        <taxon>Lophotrochozoa</taxon>
        <taxon>Bryozoa</taxon>
        <taxon>Gymnolaemata</taxon>
        <taxon>Cheilostomatida</taxon>
        <taxon>Flustrina</taxon>
        <taxon>Buguloidea</taxon>
        <taxon>Bugulidae</taxon>
        <taxon>Bugula</taxon>
    </lineage>
</organism>
<reference evidence="16" key="1">
    <citation type="submission" date="2020-06" db="EMBL/GenBank/DDBJ databases">
        <title>Draft genome of Bugula neritina, a colonial animal packing powerful symbionts and potential medicines.</title>
        <authorList>
            <person name="Rayko M."/>
        </authorList>
    </citation>
    <scope>NUCLEOTIDE SEQUENCE [LARGE SCALE GENOMIC DNA]</scope>
    <source>
        <strain evidence="16">Kwan_BN1</strain>
    </source>
</reference>
<dbReference type="SUPFAM" id="SSF56042">
    <property type="entry name" value="PurM C-terminal domain-like"/>
    <property type="match status" value="2"/>
</dbReference>
<evidence type="ECO:0000256" key="10">
    <source>
        <dbReference type="ARBA" id="ARBA00022962"/>
    </source>
</evidence>
<dbReference type="Gene3D" id="3.30.1330.10">
    <property type="entry name" value="PurM-like, N-terminal domain"/>
    <property type="match status" value="1"/>
</dbReference>
<dbReference type="EMBL" id="VXIV02001768">
    <property type="protein sequence ID" value="KAF6029985.1"/>
    <property type="molecule type" value="Genomic_DNA"/>
</dbReference>
<feature type="signal peptide" evidence="13">
    <location>
        <begin position="1"/>
        <end position="20"/>
    </location>
</feature>
<keyword evidence="17" id="KW-1185">Reference proteome</keyword>
<gene>
    <name evidence="16" type="ORF">EB796_011699</name>
</gene>
<dbReference type="GO" id="GO:0046872">
    <property type="term" value="F:metal ion binding"/>
    <property type="evidence" value="ECO:0007669"/>
    <property type="project" value="UniProtKB-KW"/>
</dbReference>
<comment type="similarity">
    <text evidence="2">In the N-terminal section; belongs to the FGAMS family.</text>
</comment>
<dbReference type="OrthoDB" id="6666987at2759"/>
<evidence type="ECO:0000256" key="11">
    <source>
        <dbReference type="ARBA" id="ARBA00029823"/>
    </source>
</evidence>
<dbReference type="InterPro" id="IPR029062">
    <property type="entry name" value="Class_I_gatase-like"/>
</dbReference>
<dbReference type="GO" id="GO:0006164">
    <property type="term" value="P:purine nucleotide biosynthetic process"/>
    <property type="evidence" value="ECO:0007669"/>
    <property type="project" value="UniProtKB-KW"/>
</dbReference>
<dbReference type="GO" id="GO:0005524">
    <property type="term" value="F:ATP binding"/>
    <property type="evidence" value="ECO:0007669"/>
    <property type="project" value="UniProtKB-KW"/>
</dbReference>
<evidence type="ECO:0000256" key="8">
    <source>
        <dbReference type="ARBA" id="ARBA00022840"/>
    </source>
</evidence>
<feature type="chain" id="PRO_5029492061" description="phosphoribosylformylglycinamidine synthase" evidence="13">
    <location>
        <begin position="21"/>
        <end position="931"/>
    </location>
</feature>
<dbReference type="GO" id="GO:0005737">
    <property type="term" value="C:cytoplasm"/>
    <property type="evidence" value="ECO:0007669"/>
    <property type="project" value="TreeGrafter"/>
</dbReference>
<feature type="domain" description="PurM-like C-terminal" evidence="14">
    <location>
        <begin position="457"/>
        <end position="591"/>
    </location>
</feature>
<evidence type="ECO:0000256" key="3">
    <source>
        <dbReference type="ARBA" id="ARBA00012747"/>
    </source>
</evidence>
<dbReference type="SUPFAM" id="SSF52317">
    <property type="entry name" value="Class I glutamine amidotransferase-like"/>
    <property type="match status" value="1"/>
</dbReference>
<dbReference type="EC" id="6.3.5.3" evidence="3"/>
<evidence type="ECO:0000313" key="17">
    <source>
        <dbReference type="Proteomes" id="UP000593567"/>
    </source>
</evidence>
<dbReference type="InterPro" id="IPR010918">
    <property type="entry name" value="PurM-like_C_dom"/>
</dbReference>
<dbReference type="AlphaFoldDB" id="A0A7J7JVV1"/>
<name>A0A7J7JVV1_BUGNE</name>
<evidence type="ECO:0000256" key="6">
    <source>
        <dbReference type="ARBA" id="ARBA00022741"/>
    </source>
</evidence>
<feature type="domain" description="PurM-like C-terminal" evidence="14">
    <location>
        <begin position="37"/>
        <end position="192"/>
    </location>
</feature>
<dbReference type="NCBIfam" id="NF003672">
    <property type="entry name" value="PRK05297.1"/>
    <property type="match status" value="1"/>
</dbReference>
<dbReference type="InterPro" id="IPR036676">
    <property type="entry name" value="PurM-like_C_sf"/>
</dbReference>
<keyword evidence="4" id="KW-0436">Ligase</keyword>
<dbReference type="FunFam" id="3.30.1330.10:FF:000007">
    <property type="entry name" value="Phosphoribosylformylglycinamidine synthase, putative"/>
    <property type="match status" value="1"/>
</dbReference>
<evidence type="ECO:0000259" key="15">
    <source>
        <dbReference type="Pfam" id="PF22689"/>
    </source>
</evidence>